<dbReference type="RefSeq" id="WP_231041867.1">
    <property type="nucleotide sequence ID" value="NZ_CP106881.1"/>
</dbReference>
<evidence type="ECO:0000259" key="1">
    <source>
        <dbReference type="PROSITE" id="PS51746"/>
    </source>
</evidence>
<reference evidence="2" key="1">
    <citation type="submission" date="2022-09" db="EMBL/GenBank/DDBJ databases">
        <title>The complete genome of Acidovorax sp. 5MLIR.</title>
        <authorList>
            <person name="Liu L."/>
            <person name="Yue J."/>
            <person name="Yang F."/>
            <person name="Yuan J."/>
            <person name="Li L."/>
        </authorList>
    </citation>
    <scope>NUCLEOTIDE SEQUENCE</scope>
    <source>
        <strain evidence="2">5MLIR</strain>
    </source>
</reference>
<dbReference type="SMART" id="SM00332">
    <property type="entry name" value="PP2Cc"/>
    <property type="match status" value="1"/>
</dbReference>
<sequence length="300" mass="32113">MRFSVFQLSRRGARARNEDRMGYAYTRQACLVVLADGMGGHPGGEIAAQIAVRSMLARFEAQANPRLSDAPAFLAAALLQAHGQILHHARTHGLAEAPRTTLVAALLQQGQAHWIHCGDSRLYLARGGVLQARTHDHSHHGMAERAQQPLPKVSRNLLFTCLGAPSEPIFDQAGPWTLAQGDRLLLCSDGLWEPLAEAELLAGLGQGPVSLCVPRLVDAALQRAGASSDNVTAIALEWETPGAPAAPGGISTEASEGDAFRSTLQFDTLAAPEDELSEAAIERKIAEINAAIRRPGERRR</sequence>
<accession>A0ABY6G8T4</accession>
<dbReference type="Pfam" id="PF13672">
    <property type="entry name" value="PP2C_2"/>
    <property type="match status" value="1"/>
</dbReference>
<gene>
    <name evidence="2" type="ORF">M9799_11780</name>
</gene>
<protein>
    <submittedName>
        <fullName evidence="2">Serine/threonine-protein phosphatase</fullName>
    </submittedName>
</protein>
<proteinExistence type="predicted"/>
<feature type="domain" description="PPM-type phosphatase" evidence="1">
    <location>
        <begin position="2"/>
        <end position="238"/>
    </location>
</feature>
<dbReference type="Proteomes" id="UP001162800">
    <property type="component" value="Chromosome"/>
</dbReference>
<name>A0ABY6G8T4_9BURK</name>
<evidence type="ECO:0000313" key="2">
    <source>
        <dbReference type="EMBL" id="UYG50770.1"/>
    </source>
</evidence>
<dbReference type="EMBL" id="CP106881">
    <property type="protein sequence ID" value="UYG50770.1"/>
    <property type="molecule type" value="Genomic_DNA"/>
</dbReference>
<keyword evidence="3" id="KW-1185">Reference proteome</keyword>
<dbReference type="InterPro" id="IPR001932">
    <property type="entry name" value="PPM-type_phosphatase-like_dom"/>
</dbReference>
<dbReference type="SMART" id="SM00331">
    <property type="entry name" value="PP2C_SIG"/>
    <property type="match status" value="1"/>
</dbReference>
<dbReference type="Gene3D" id="3.60.40.10">
    <property type="entry name" value="PPM-type phosphatase domain"/>
    <property type="match status" value="1"/>
</dbReference>
<dbReference type="CDD" id="cd00143">
    <property type="entry name" value="PP2Cc"/>
    <property type="match status" value="1"/>
</dbReference>
<organism evidence="2 3">
    <name type="scientific">Comamonas endophytica</name>
    <dbReference type="NCBI Taxonomy" id="2949090"/>
    <lineage>
        <taxon>Bacteria</taxon>
        <taxon>Pseudomonadati</taxon>
        <taxon>Pseudomonadota</taxon>
        <taxon>Betaproteobacteria</taxon>
        <taxon>Burkholderiales</taxon>
        <taxon>Comamonadaceae</taxon>
        <taxon>Comamonas</taxon>
    </lineage>
</organism>
<dbReference type="SUPFAM" id="SSF81606">
    <property type="entry name" value="PP2C-like"/>
    <property type="match status" value="1"/>
</dbReference>
<dbReference type="PROSITE" id="PS51746">
    <property type="entry name" value="PPM_2"/>
    <property type="match status" value="1"/>
</dbReference>
<dbReference type="InterPro" id="IPR036457">
    <property type="entry name" value="PPM-type-like_dom_sf"/>
</dbReference>
<evidence type="ECO:0000313" key="3">
    <source>
        <dbReference type="Proteomes" id="UP001162800"/>
    </source>
</evidence>